<keyword evidence="4" id="KW-1185">Reference proteome</keyword>
<dbReference type="PROSITE" id="PS50073">
    <property type="entry name" value="COPPER_FIST_2"/>
    <property type="match status" value="1"/>
</dbReference>
<gene>
    <name evidence="3" type="ORF">EAE98_006122</name>
</gene>
<organism evidence="3 4">
    <name type="scientific">Botrytis deweyae</name>
    <dbReference type="NCBI Taxonomy" id="2478750"/>
    <lineage>
        <taxon>Eukaryota</taxon>
        <taxon>Fungi</taxon>
        <taxon>Dikarya</taxon>
        <taxon>Ascomycota</taxon>
        <taxon>Pezizomycotina</taxon>
        <taxon>Leotiomycetes</taxon>
        <taxon>Helotiales</taxon>
        <taxon>Sclerotiniaceae</taxon>
        <taxon>Botrytis</taxon>
    </lineage>
</organism>
<dbReference type="SMART" id="SM00412">
    <property type="entry name" value="Cu_FIST"/>
    <property type="match status" value="1"/>
</dbReference>
<reference evidence="3 4" key="1">
    <citation type="journal article" date="2020" name="Genome Biol. Evol.">
        <title>Comparative genomics of Sclerotiniaceae.</title>
        <authorList>
            <person name="Valero Jimenez C.A."/>
            <person name="Steentjes M."/>
            <person name="Scholten O.E."/>
            <person name="Van Kan J.A.L."/>
        </authorList>
    </citation>
    <scope>NUCLEOTIDE SEQUENCE [LARGE SCALE GENOMIC DNA]</scope>
    <source>
        <strain evidence="3 4">B1</strain>
    </source>
</reference>
<evidence type="ECO:0000259" key="2">
    <source>
        <dbReference type="PROSITE" id="PS50073"/>
    </source>
</evidence>
<dbReference type="SUPFAM" id="SSF57879">
    <property type="entry name" value="Zinc domain conserved in yeast copper-regulated transcription factors"/>
    <property type="match status" value="1"/>
</dbReference>
<accession>A0ABQ7ILQ9</accession>
<dbReference type="InterPro" id="IPR001083">
    <property type="entry name" value="Cu_fist_DNA-bd_dom"/>
</dbReference>
<dbReference type="EMBL" id="RCSX01000012">
    <property type="protein sequence ID" value="KAF7927740.1"/>
    <property type="molecule type" value="Genomic_DNA"/>
</dbReference>
<sequence length="275" mass="30747">MPVVDSKKYSWYPHFFFAFPHPFSLQLSLYLPIIYLHSTDPRINSEPCIRGHRATKCTHTNRLLVLVRKPGRPMQSCAHELEGCVCGRLGGAGEDWGVDGPTNTSKSVGYDARESSNVIGTLGSEKPRKYVSRTESKKRKRKAKRSGRSDVQKDKVKKRAKGPTSSSPKALSPSPKCPMSDQQEATECSSNTTPELILDPTHPKIFITSSISVPAISNFLPPITTLIPQVQDHNLVAPQTSYIDHSPSCIFHHHQQQNDQTSLRMPFSSPFLRYH</sequence>
<dbReference type="Gene3D" id="3.90.430.10">
    <property type="entry name" value="Copper fist DNA-binding domain"/>
    <property type="match status" value="1"/>
</dbReference>
<dbReference type="GeneID" id="62232896"/>
<comment type="caution">
    <text evidence="3">The sequence shown here is derived from an EMBL/GenBank/DDBJ whole genome shotgun (WGS) entry which is preliminary data.</text>
</comment>
<evidence type="ECO:0000256" key="1">
    <source>
        <dbReference type="SAM" id="MobiDB-lite"/>
    </source>
</evidence>
<dbReference type="Pfam" id="PF00649">
    <property type="entry name" value="Copper-fist"/>
    <property type="match status" value="1"/>
</dbReference>
<dbReference type="RefSeq" id="XP_038810139.1">
    <property type="nucleotide sequence ID" value="XM_038953744.1"/>
</dbReference>
<name>A0ABQ7ILQ9_9HELO</name>
<feature type="compositionally biased region" description="Basic and acidic residues" evidence="1">
    <location>
        <begin position="125"/>
        <end position="135"/>
    </location>
</feature>
<feature type="compositionally biased region" description="Polar residues" evidence="1">
    <location>
        <begin position="180"/>
        <end position="194"/>
    </location>
</feature>
<dbReference type="InterPro" id="IPR036395">
    <property type="entry name" value="Cu_fist_DNA-bd_dom_sf"/>
</dbReference>
<evidence type="ECO:0000313" key="3">
    <source>
        <dbReference type="EMBL" id="KAF7927740.1"/>
    </source>
</evidence>
<evidence type="ECO:0000313" key="4">
    <source>
        <dbReference type="Proteomes" id="UP000783213"/>
    </source>
</evidence>
<protein>
    <recommendedName>
        <fullName evidence="2">Copper-fist domain-containing protein</fullName>
    </recommendedName>
</protein>
<proteinExistence type="predicted"/>
<dbReference type="Proteomes" id="UP000783213">
    <property type="component" value="Unassembled WGS sequence"/>
</dbReference>
<feature type="compositionally biased region" description="Low complexity" evidence="1">
    <location>
        <begin position="163"/>
        <end position="178"/>
    </location>
</feature>
<dbReference type="SMART" id="SM01090">
    <property type="entry name" value="Copper-fist"/>
    <property type="match status" value="1"/>
</dbReference>
<feature type="domain" description="Copper-fist" evidence="2">
    <location>
        <begin position="42"/>
        <end position="74"/>
    </location>
</feature>
<feature type="compositionally biased region" description="Basic residues" evidence="1">
    <location>
        <begin position="136"/>
        <end position="146"/>
    </location>
</feature>
<feature type="region of interest" description="Disordered" evidence="1">
    <location>
        <begin position="118"/>
        <end position="195"/>
    </location>
</feature>